<gene>
    <name evidence="2" type="ORF">LECACI_7A007559</name>
</gene>
<reference evidence="2" key="1">
    <citation type="submission" date="2023-11" db="EMBL/GenBank/DDBJ databases">
        <authorList>
            <person name="Alioto T."/>
            <person name="Alioto T."/>
            <person name="Gomez Garrido J."/>
        </authorList>
    </citation>
    <scope>NUCLEOTIDE SEQUENCE</scope>
</reference>
<feature type="region of interest" description="Disordered" evidence="1">
    <location>
        <begin position="1"/>
        <end position="229"/>
    </location>
</feature>
<dbReference type="AlphaFoldDB" id="A0AAI8Z4N0"/>
<name>A0AAI8Z4N0_9PEZI</name>
<evidence type="ECO:0000313" key="2">
    <source>
        <dbReference type="EMBL" id="CAK4032401.1"/>
    </source>
</evidence>
<protein>
    <recommendedName>
        <fullName evidence="4">Mitotic checkpoint regulator, MAD2B-interacting-domain-containing protein</fullName>
    </recommendedName>
</protein>
<feature type="compositionally biased region" description="Polar residues" evidence="1">
    <location>
        <begin position="175"/>
        <end position="185"/>
    </location>
</feature>
<proteinExistence type="predicted"/>
<feature type="compositionally biased region" description="Basic and acidic residues" evidence="1">
    <location>
        <begin position="190"/>
        <end position="202"/>
    </location>
</feature>
<dbReference type="Pfam" id="PF10253">
    <property type="entry name" value="PRCC"/>
    <property type="match status" value="1"/>
</dbReference>
<sequence length="355" mass="38194">MALVNYSDSESESESPATAPATAPKTTSTSKSAFHKAAPGKIQVDLPSFKPEPGQAENGGADGPPTKRARTSGAFSGFNSLLPAPKRAAQKAPKTGVSLKTSSEAAFSRERPAVPEYNNEPSVASTGPALQDEQKDTAREEPKLVGKATRFLPLSVANKKKKKPISKPTPVAELSKSTDSGQHSNMAKAVTEKVAREAEAMPKPKRSLFSMQQEEDPVPIQASGGQYEPLLAQKGPAYLPEEVEQPATQHHTLQQGNANSLEATADDLNLTPAQRRQLFGRKGGKDAQVTHFNMEAEYTSNEQMRQNGEVVEHRNVKAIAPGKHSLQQLVNNARTQGDALEDKWAEGRKNKGSMR</sequence>
<accession>A0AAI8Z4N0</accession>
<dbReference type="PANTHER" id="PTHR13621:SF2">
    <property type="entry name" value="PROLINE-RICH PROTEIN PRCC"/>
    <property type="match status" value="1"/>
</dbReference>
<feature type="region of interest" description="Disordered" evidence="1">
    <location>
        <begin position="334"/>
        <end position="355"/>
    </location>
</feature>
<feature type="compositionally biased region" description="Low complexity" evidence="1">
    <location>
        <begin position="83"/>
        <end position="94"/>
    </location>
</feature>
<feature type="compositionally biased region" description="Basic and acidic residues" evidence="1">
    <location>
        <begin position="132"/>
        <end position="144"/>
    </location>
</feature>
<evidence type="ECO:0008006" key="4">
    <source>
        <dbReference type="Google" id="ProtNLM"/>
    </source>
</evidence>
<comment type="caution">
    <text evidence="2">The sequence shown here is derived from an EMBL/GenBank/DDBJ whole genome shotgun (WGS) entry which is preliminary data.</text>
</comment>
<dbReference type="InterPro" id="IPR018800">
    <property type="entry name" value="PRCC"/>
</dbReference>
<dbReference type="EMBL" id="CAVMBE010000063">
    <property type="protein sequence ID" value="CAK4032401.1"/>
    <property type="molecule type" value="Genomic_DNA"/>
</dbReference>
<feature type="compositionally biased region" description="Low complexity" evidence="1">
    <location>
        <begin position="14"/>
        <end position="32"/>
    </location>
</feature>
<dbReference type="GO" id="GO:0005634">
    <property type="term" value="C:nucleus"/>
    <property type="evidence" value="ECO:0007669"/>
    <property type="project" value="TreeGrafter"/>
</dbReference>
<dbReference type="PANTHER" id="PTHR13621">
    <property type="entry name" value="PROLINE-RICH PROTEIN PRCC"/>
    <property type="match status" value="1"/>
</dbReference>
<organism evidence="2 3">
    <name type="scientific">Lecanosticta acicola</name>
    <dbReference type="NCBI Taxonomy" id="111012"/>
    <lineage>
        <taxon>Eukaryota</taxon>
        <taxon>Fungi</taxon>
        <taxon>Dikarya</taxon>
        <taxon>Ascomycota</taxon>
        <taxon>Pezizomycotina</taxon>
        <taxon>Dothideomycetes</taxon>
        <taxon>Dothideomycetidae</taxon>
        <taxon>Mycosphaerellales</taxon>
        <taxon>Mycosphaerellaceae</taxon>
        <taxon>Lecanosticta</taxon>
    </lineage>
</organism>
<keyword evidence="3" id="KW-1185">Reference proteome</keyword>
<feature type="compositionally biased region" description="Basic and acidic residues" evidence="1">
    <location>
        <begin position="340"/>
        <end position="349"/>
    </location>
</feature>
<evidence type="ECO:0000256" key="1">
    <source>
        <dbReference type="SAM" id="MobiDB-lite"/>
    </source>
</evidence>
<evidence type="ECO:0000313" key="3">
    <source>
        <dbReference type="Proteomes" id="UP001296104"/>
    </source>
</evidence>
<dbReference type="Proteomes" id="UP001296104">
    <property type="component" value="Unassembled WGS sequence"/>
</dbReference>